<dbReference type="EMBL" id="CP089983">
    <property type="protein sequence ID" value="WXB02007.1"/>
    <property type="molecule type" value="Genomic_DNA"/>
</dbReference>
<accession>A0ABZ2L095</accession>
<keyword evidence="2" id="KW-1185">Reference proteome</keyword>
<evidence type="ECO:0000313" key="2">
    <source>
        <dbReference type="Proteomes" id="UP001374803"/>
    </source>
</evidence>
<reference evidence="1" key="1">
    <citation type="submission" date="2021-12" db="EMBL/GenBank/DDBJ databases">
        <title>Discovery of the Pendulisporaceae a myxobacterial family with distinct sporulation behavior and unique specialized metabolism.</title>
        <authorList>
            <person name="Garcia R."/>
            <person name="Popoff A."/>
            <person name="Bader C.D."/>
            <person name="Loehr J."/>
            <person name="Walesch S."/>
            <person name="Walt C."/>
            <person name="Boldt J."/>
            <person name="Bunk B."/>
            <person name="Haeckl F.J.F.P.J."/>
            <person name="Gunesch A.P."/>
            <person name="Birkelbach J."/>
            <person name="Nuebel U."/>
            <person name="Pietschmann T."/>
            <person name="Bach T."/>
            <person name="Mueller R."/>
        </authorList>
    </citation>
    <scope>NUCLEOTIDE SEQUENCE</scope>
    <source>
        <strain evidence="1">MSr11367</strain>
    </source>
</reference>
<sequence>MQTSNKEAPKQKIRARLAINKLNVRQLEEAQLGALNIGEDLPCPGGTMSGKFGGSL</sequence>
<proteinExistence type="predicted"/>
<protein>
    <submittedName>
        <fullName evidence="1">Uncharacterized protein</fullName>
    </submittedName>
</protein>
<gene>
    <name evidence="1" type="ORF">LVJ94_34480</name>
</gene>
<dbReference type="RefSeq" id="WP_394831633.1">
    <property type="nucleotide sequence ID" value="NZ_CP089929.1"/>
</dbReference>
<organism evidence="1 2">
    <name type="scientific">Pendulispora rubella</name>
    <dbReference type="NCBI Taxonomy" id="2741070"/>
    <lineage>
        <taxon>Bacteria</taxon>
        <taxon>Pseudomonadati</taxon>
        <taxon>Myxococcota</taxon>
        <taxon>Myxococcia</taxon>
        <taxon>Myxococcales</taxon>
        <taxon>Sorangiineae</taxon>
        <taxon>Pendulisporaceae</taxon>
        <taxon>Pendulispora</taxon>
    </lineage>
</organism>
<name>A0ABZ2L095_9BACT</name>
<evidence type="ECO:0000313" key="1">
    <source>
        <dbReference type="EMBL" id="WXB02007.1"/>
    </source>
</evidence>
<dbReference type="Proteomes" id="UP001374803">
    <property type="component" value="Chromosome"/>
</dbReference>